<keyword evidence="3" id="KW-1185">Reference proteome</keyword>
<comment type="caution">
    <text evidence="2">The sequence shown here is derived from an EMBL/GenBank/DDBJ whole genome shotgun (WGS) entry which is preliminary data.</text>
</comment>
<dbReference type="InterPro" id="IPR007278">
    <property type="entry name" value="DUF397"/>
</dbReference>
<dbReference type="Pfam" id="PF04149">
    <property type="entry name" value="DUF397"/>
    <property type="match status" value="1"/>
</dbReference>
<proteinExistence type="predicted"/>
<feature type="domain" description="DUF397" evidence="1">
    <location>
        <begin position="13"/>
        <end position="63"/>
    </location>
</feature>
<sequence>MNSPQGTTTPPMEWRISSRCNAGNCVQVAFASDMVSVRDSKNPDGGLLRYSRGDWAVFVHAIKQGEYDLS</sequence>
<gene>
    <name evidence="2" type="ORF">GCM10017559_09290</name>
</gene>
<evidence type="ECO:0000313" key="2">
    <source>
        <dbReference type="EMBL" id="GAA2991463.1"/>
    </source>
</evidence>
<name>A0ABN3XS27_9ACTN</name>
<protein>
    <recommendedName>
        <fullName evidence="1">DUF397 domain-containing protein</fullName>
    </recommendedName>
</protein>
<evidence type="ECO:0000259" key="1">
    <source>
        <dbReference type="Pfam" id="PF04149"/>
    </source>
</evidence>
<organism evidence="2 3">
    <name type="scientific">Streptosporangium longisporum</name>
    <dbReference type="NCBI Taxonomy" id="46187"/>
    <lineage>
        <taxon>Bacteria</taxon>
        <taxon>Bacillati</taxon>
        <taxon>Actinomycetota</taxon>
        <taxon>Actinomycetes</taxon>
        <taxon>Streptosporangiales</taxon>
        <taxon>Streptosporangiaceae</taxon>
        <taxon>Streptosporangium</taxon>
    </lineage>
</organism>
<reference evidence="2 3" key="1">
    <citation type="journal article" date="2019" name="Int. J. Syst. Evol. Microbiol.">
        <title>The Global Catalogue of Microorganisms (GCM) 10K type strain sequencing project: providing services to taxonomists for standard genome sequencing and annotation.</title>
        <authorList>
            <consortium name="The Broad Institute Genomics Platform"/>
            <consortium name="The Broad Institute Genome Sequencing Center for Infectious Disease"/>
            <person name="Wu L."/>
            <person name="Ma J."/>
        </authorList>
    </citation>
    <scope>NUCLEOTIDE SEQUENCE [LARGE SCALE GENOMIC DNA]</scope>
    <source>
        <strain evidence="2 3">JCM 3106</strain>
    </source>
</reference>
<dbReference type="EMBL" id="BAAAWD010000006">
    <property type="protein sequence ID" value="GAA2991463.1"/>
    <property type="molecule type" value="Genomic_DNA"/>
</dbReference>
<accession>A0ABN3XS27</accession>
<evidence type="ECO:0000313" key="3">
    <source>
        <dbReference type="Proteomes" id="UP001499930"/>
    </source>
</evidence>
<dbReference type="Proteomes" id="UP001499930">
    <property type="component" value="Unassembled WGS sequence"/>
</dbReference>